<protein>
    <submittedName>
        <fullName evidence="2">AzlD domain-containing protein</fullName>
    </submittedName>
</protein>
<reference evidence="3" key="1">
    <citation type="journal article" date="2019" name="Int. J. Syst. Evol. Microbiol.">
        <title>The Global Catalogue of Microorganisms (GCM) 10K type strain sequencing project: providing services to taxonomists for standard genome sequencing and annotation.</title>
        <authorList>
            <consortium name="The Broad Institute Genomics Platform"/>
            <consortium name="The Broad Institute Genome Sequencing Center for Infectious Disease"/>
            <person name="Wu L."/>
            <person name="Ma J."/>
        </authorList>
    </citation>
    <scope>NUCLEOTIDE SEQUENCE [LARGE SCALE GENOMIC DNA]</scope>
    <source>
        <strain evidence="3">JCM 10083</strain>
    </source>
</reference>
<sequence length="308" mass="33856">MTNTLKQLMTTLQTHDPASHVRADPLVLSATLQSVIADTAREPRKTKPRWSWQRWLTLIPVTALLVGAAVIMPIIMHPNEIGPMTLGPAKALAFTRNGDYIDVRIVDPDADPERYRQDFAAHGLNVELKTEPASPSLVGAMISVSSPQRTVVFHSDGFEIKDGNRSPRIKKIEGTDCGKIWCLAGVSIPVGLRSPFEVTFGRAARLGERYEITGDPTARGEILEGMKLANKTVGEVRIMLQRRHATVSHYYKAPPEPSPRDGSGLDVTEHPLQAEDVPDTWYVHEALGGHEKNAVRLIVAPQPTANPH</sequence>
<dbReference type="Proteomes" id="UP001596514">
    <property type="component" value="Unassembled WGS sequence"/>
</dbReference>
<name>A0ABW2T7K6_9ACTN</name>
<dbReference type="EMBL" id="JBHTEE010000001">
    <property type="protein sequence ID" value="MFC7604078.1"/>
    <property type="molecule type" value="Genomic_DNA"/>
</dbReference>
<keyword evidence="1" id="KW-1133">Transmembrane helix</keyword>
<keyword evidence="1" id="KW-0472">Membrane</keyword>
<gene>
    <name evidence="2" type="ORF">ACFQVD_28595</name>
</gene>
<comment type="caution">
    <text evidence="2">The sequence shown here is derived from an EMBL/GenBank/DDBJ whole genome shotgun (WGS) entry which is preliminary data.</text>
</comment>
<keyword evidence="3" id="KW-1185">Reference proteome</keyword>
<organism evidence="2 3">
    <name type="scientific">Streptosporangium amethystogenes subsp. fukuiense</name>
    <dbReference type="NCBI Taxonomy" id="698418"/>
    <lineage>
        <taxon>Bacteria</taxon>
        <taxon>Bacillati</taxon>
        <taxon>Actinomycetota</taxon>
        <taxon>Actinomycetes</taxon>
        <taxon>Streptosporangiales</taxon>
        <taxon>Streptosporangiaceae</taxon>
        <taxon>Streptosporangium</taxon>
    </lineage>
</organism>
<evidence type="ECO:0000256" key="1">
    <source>
        <dbReference type="SAM" id="Phobius"/>
    </source>
</evidence>
<keyword evidence="1" id="KW-0812">Transmembrane</keyword>
<dbReference type="RefSeq" id="WP_343981166.1">
    <property type="nucleotide sequence ID" value="NZ_BAAAGK010000210.1"/>
</dbReference>
<evidence type="ECO:0000313" key="3">
    <source>
        <dbReference type="Proteomes" id="UP001596514"/>
    </source>
</evidence>
<proteinExistence type="predicted"/>
<evidence type="ECO:0000313" key="2">
    <source>
        <dbReference type="EMBL" id="MFC7604078.1"/>
    </source>
</evidence>
<accession>A0ABW2T7K6</accession>
<feature type="transmembrane region" description="Helical" evidence="1">
    <location>
        <begin position="55"/>
        <end position="76"/>
    </location>
</feature>